<dbReference type="InterPro" id="IPR051199">
    <property type="entry name" value="LPS_LOS_Heptosyltrfase"/>
</dbReference>
<sequence>MAKKRKDTGHLLIMRLSAMGDVAMTVPVIAALRRAYPELRISILTRRGFRPFFRDIPDLSFVDFDPTGRHKGFFGLVRLTGEIRAAGIDTIADLHDVLRTKVVRTFARLTGIRTAVIDKGRKEKREMTRRAGKRLVPLAPMTERYRHTIRRLGFDFDMPREPQTKPCTVPEPIQETVGPKEGRWIGIAPFAKHRGKIYPIPLTDELIGLLNETYDRVFIFGGGEHEKSFAEGMERRHKGVVSVIGRMSMSQEMDLIGNLDAIVTMDSATMHIASLLGVPVVSVWGATHPFAGFYGYGQHPDNAVQADLPCRPCSVFGDRPCISGDYRCLSSIRPQEIADRVAKAVAAQKSDRR</sequence>
<comment type="caution">
    <text evidence="4">The sequence shown here is derived from an EMBL/GenBank/DDBJ whole genome shotgun (WGS) entry which is preliminary data.</text>
</comment>
<dbReference type="Proteomes" id="UP000030889">
    <property type="component" value="Unassembled WGS sequence"/>
</dbReference>
<keyword evidence="5" id="KW-1185">Reference proteome</keyword>
<dbReference type="SUPFAM" id="SSF53756">
    <property type="entry name" value="UDP-Glycosyltransferase/glycogen phosphorylase"/>
    <property type="match status" value="1"/>
</dbReference>
<name>A0ABR4YKC6_9BACT</name>
<evidence type="ECO:0000313" key="4">
    <source>
        <dbReference type="EMBL" id="KHE42709.1"/>
    </source>
</evidence>
<evidence type="ECO:0000256" key="1">
    <source>
        <dbReference type="ARBA" id="ARBA00022676"/>
    </source>
</evidence>
<dbReference type="PANTHER" id="PTHR30160:SF22">
    <property type="entry name" value="LIPOPOLYSACCHARIDE CORE BIOSYNTHESIS PROTEIN"/>
    <property type="match status" value="1"/>
</dbReference>
<dbReference type="InterPro" id="IPR002201">
    <property type="entry name" value="Glyco_trans_9"/>
</dbReference>
<keyword evidence="3" id="KW-1133">Transmembrane helix</keyword>
<keyword evidence="3" id="KW-0472">Membrane</keyword>
<dbReference type="Gene3D" id="3.40.50.2000">
    <property type="entry name" value="Glycogen Phosphorylase B"/>
    <property type="match status" value="2"/>
</dbReference>
<protein>
    <recommendedName>
        <fullName evidence="6">ADP-heptose--LPS heptosyltransferase</fullName>
    </recommendedName>
</protein>
<dbReference type="Pfam" id="PF01075">
    <property type="entry name" value="Glyco_transf_9"/>
    <property type="match status" value="1"/>
</dbReference>
<evidence type="ECO:0000256" key="3">
    <source>
        <dbReference type="SAM" id="Phobius"/>
    </source>
</evidence>
<organism evidence="4 5">
    <name type="scientific">Alistipes inops</name>
    <dbReference type="NCBI Taxonomy" id="1501391"/>
    <lineage>
        <taxon>Bacteria</taxon>
        <taxon>Pseudomonadati</taxon>
        <taxon>Bacteroidota</taxon>
        <taxon>Bacteroidia</taxon>
        <taxon>Bacteroidales</taxon>
        <taxon>Rikenellaceae</taxon>
        <taxon>Alistipes</taxon>
    </lineage>
</organism>
<dbReference type="EMBL" id="JRGF01000002">
    <property type="protein sequence ID" value="KHE42709.1"/>
    <property type="molecule type" value="Genomic_DNA"/>
</dbReference>
<keyword evidence="3" id="KW-0812">Transmembrane</keyword>
<feature type="transmembrane region" description="Helical" evidence="3">
    <location>
        <begin position="12"/>
        <end position="32"/>
    </location>
</feature>
<evidence type="ECO:0000313" key="5">
    <source>
        <dbReference type="Proteomes" id="UP000030889"/>
    </source>
</evidence>
<keyword evidence="1" id="KW-0328">Glycosyltransferase</keyword>
<dbReference type="RefSeq" id="WP_035471595.1">
    <property type="nucleotide sequence ID" value="NZ_JRGF01000002.1"/>
</dbReference>
<evidence type="ECO:0008006" key="6">
    <source>
        <dbReference type="Google" id="ProtNLM"/>
    </source>
</evidence>
<gene>
    <name evidence="4" type="ORF">LG35_01420</name>
</gene>
<dbReference type="CDD" id="cd03789">
    <property type="entry name" value="GT9_LPS_heptosyltransferase"/>
    <property type="match status" value="1"/>
</dbReference>
<evidence type="ECO:0000256" key="2">
    <source>
        <dbReference type="ARBA" id="ARBA00022679"/>
    </source>
</evidence>
<reference evidence="4 5" key="1">
    <citation type="submission" date="2014-09" db="EMBL/GenBank/DDBJ databases">
        <title>Alistipes sp. 627, sp. nov., a novel member of the family Rikenellaceae isolated from human faeces.</title>
        <authorList>
            <person name="Shkoporov A.N."/>
            <person name="Chaplin A.V."/>
            <person name="Motuzova O.V."/>
            <person name="Kafarskaia L.I."/>
            <person name="Khokhlova E.V."/>
            <person name="Efimov B.A."/>
        </authorList>
    </citation>
    <scope>NUCLEOTIDE SEQUENCE [LARGE SCALE GENOMIC DNA]</scope>
    <source>
        <strain evidence="4 5">627</strain>
    </source>
</reference>
<dbReference type="PANTHER" id="PTHR30160">
    <property type="entry name" value="TETRAACYLDISACCHARIDE 4'-KINASE-RELATED"/>
    <property type="match status" value="1"/>
</dbReference>
<accession>A0ABR4YKC6</accession>
<proteinExistence type="predicted"/>
<keyword evidence="2" id="KW-0808">Transferase</keyword>